<dbReference type="RefSeq" id="WP_053953192.1">
    <property type="nucleotide sequence ID" value="NZ_FNCB01000003.1"/>
</dbReference>
<feature type="transmembrane region" description="Helical" evidence="8">
    <location>
        <begin position="47"/>
        <end position="72"/>
    </location>
</feature>
<evidence type="ECO:0000256" key="7">
    <source>
        <dbReference type="ARBA" id="ARBA00023136"/>
    </source>
</evidence>
<feature type="transmembrane region" description="Helical" evidence="8">
    <location>
        <begin position="193"/>
        <end position="214"/>
    </location>
</feature>
<sequence length="445" mass="48977">MRTFLGFPTVDHRHVFAIALPMIVSNIAAPLLGLVDTAIIGHLPDAIYLSAVAVGAMVVSFIYLLAVFLRMATTGYIAQSYGAKDLSAQRQHFNNGVIIAVILGLVIAFASPWINDAAMWVVAPSAELEPYAREYISIRLWSAPAALMTLVALGVLLGRQNSRKAMLLVIITNAVNVVMDVVLIIGLDLNVKGAAWASLIAEWVTALIGFYWTARALQWSLPHFAISGQALRRFLGVNGNIFVRSLVLQLCMATMTGYATRYGSTLVAVNAVLMQFLMLISLGLDGIAYAVEALAGAAKGQKKPDKIRYWCKITLLWSSLFAVSYTLVFAIAGEQIVRLITDIPEVVNTAMNYLPWIILMPIIAHWSYWFDGVFIGLSMSKGMRNTMLLSALIGFMPLWWLGLPLENHGLWLALSGFLLMRGVTQAIWLWRTNTNNKSAHRAHVR</sequence>
<evidence type="ECO:0000256" key="3">
    <source>
        <dbReference type="ARBA" id="ARBA00022448"/>
    </source>
</evidence>
<feature type="transmembrane region" description="Helical" evidence="8">
    <location>
        <begin position="93"/>
        <end position="114"/>
    </location>
</feature>
<evidence type="ECO:0000256" key="5">
    <source>
        <dbReference type="ARBA" id="ARBA00022692"/>
    </source>
</evidence>
<evidence type="ECO:0000256" key="4">
    <source>
        <dbReference type="ARBA" id="ARBA00022475"/>
    </source>
</evidence>
<feature type="transmembrane region" description="Helical" evidence="8">
    <location>
        <begin position="386"/>
        <end position="403"/>
    </location>
</feature>
<keyword evidence="5 8" id="KW-0812">Transmembrane</keyword>
<dbReference type="GO" id="GO:0015297">
    <property type="term" value="F:antiporter activity"/>
    <property type="evidence" value="ECO:0007669"/>
    <property type="project" value="InterPro"/>
</dbReference>
<feature type="transmembrane region" description="Helical" evidence="8">
    <location>
        <begin position="241"/>
        <end position="260"/>
    </location>
</feature>
<reference evidence="9 10" key="1">
    <citation type="submission" date="2015-08" db="EMBL/GenBank/DDBJ databases">
        <title>Genome sequencing and assembly of the deep-sea bacterium Idiomarina zobellii.</title>
        <authorList>
            <person name="Mithoefer S.D."/>
            <person name="Rheaume B.A."/>
            <person name="MacLea K.S."/>
        </authorList>
    </citation>
    <scope>NUCLEOTIDE SEQUENCE [LARGE SCALE GENOMIC DNA]</scope>
    <source>
        <strain evidence="9 10">KMM 231</strain>
    </source>
</reference>
<evidence type="ECO:0000256" key="6">
    <source>
        <dbReference type="ARBA" id="ARBA00022989"/>
    </source>
</evidence>
<feature type="transmembrane region" description="Helical" evidence="8">
    <location>
        <begin position="138"/>
        <end position="158"/>
    </location>
</feature>
<protein>
    <submittedName>
        <fullName evidence="9">Multidrug transporter</fullName>
    </submittedName>
</protein>
<accession>A0A837NGT4</accession>
<dbReference type="PIRSF" id="PIRSF006603">
    <property type="entry name" value="DinF"/>
    <property type="match status" value="1"/>
</dbReference>
<comment type="caution">
    <text evidence="9">The sequence shown here is derived from an EMBL/GenBank/DDBJ whole genome shotgun (WGS) entry which is preliminary data.</text>
</comment>
<feature type="transmembrane region" description="Helical" evidence="8">
    <location>
        <begin position="272"/>
        <end position="297"/>
    </location>
</feature>
<dbReference type="InterPro" id="IPR048279">
    <property type="entry name" value="MdtK-like"/>
</dbReference>
<dbReference type="Pfam" id="PF01554">
    <property type="entry name" value="MatE"/>
    <property type="match status" value="2"/>
</dbReference>
<dbReference type="PANTHER" id="PTHR42893">
    <property type="entry name" value="PROTEIN DETOXIFICATION 44, CHLOROPLASTIC-RELATED"/>
    <property type="match status" value="1"/>
</dbReference>
<keyword evidence="3" id="KW-0813">Transport</keyword>
<comment type="similarity">
    <text evidence="2">Belongs to the multi antimicrobial extrusion (MATE) (TC 2.A.66.1) family.</text>
</comment>
<keyword evidence="4" id="KW-1003">Cell membrane</keyword>
<feature type="transmembrane region" description="Helical" evidence="8">
    <location>
        <begin position="15"/>
        <end position="35"/>
    </location>
</feature>
<dbReference type="NCBIfam" id="TIGR00797">
    <property type="entry name" value="matE"/>
    <property type="match status" value="1"/>
</dbReference>
<proteinExistence type="inferred from homology"/>
<evidence type="ECO:0000313" key="10">
    <source>
        <dbReference type="Proteomes" id="UP000053030"/>
    </source>
</evidence>
<gene>
    <name evidence="9" type="ORF">AFK76_04990</name>
</gene>
<dbReference type="InterPro" id="IPR044644">
    <property type="entry name" value="DinF-like"/>
</dbReference>
<keyword evidence="10" id="KW-1185">Reference proteome</keyword>
<dbReference type="GO" id="GO:0005886">
    <property type="term" value="C:plasma membrane"/>
    <property type="evidence" value="ECO:0007669"/>
    <property type="project" value="UniProtKB-SubCell"/>
</dbReference>
<evidence type="ECO:0000256" key="1">
    <source>
        <dbReference type="ARBA" id="ARBA00004429"/>
    </source>
</evidence>
<keyword evidence="7 8" id="KW-0472">Membrane</keyword>
<name>A0A837NGT4_9GAMM</name>
<feature type="transmembrane region" description="Helical" evidence="8">
    <location>
        <begin position="353"/>
        <end position="374"/>
    </location>
</feature>
<dbReference type="GO" id="GO:0042910">
    <property type="term" value="F:xenobiotic transmembrane transporter activity"/>
    <property type="evidence" value="ECO:0007669"/>
    <property type="project" value="InterPro"/>
</dbReference>
<dbReference type="PANTHER" id="PTHR42893:SF46">
    <property type="entry name" value="PROTEIN DETOXIFICATION 44, CHLOROPLASTIC"/>
    <property type="match status" value="1"/>
</dbReference>
<evidence type="ECO:0000256" key="2">
    <source>
        <dbReference type="ARBA" id="ARBA00010199"/>
    </source>
</evidence>
<comment type="subcellular location">
    <subcellularLocation>
        <location evidence="1">Cell inner membrane</location>
        <topology evidence="1">Multi-pass membrane protein</topology>
    </subcellularLocation>
</comment>
<dbReference type="Proteomes" id="UP000053030">
    <property type="component" value="Unassembled WGS sequence"/>
</dbReference>
<organism evidence="9 10">
    <name type="scientific">Idiomarina zobellii</name>
    <dbReference type="NCBI Taxonomy" id="86103"/>
    <lineage>
        <taxon>Bacteria</taxon>
        <taxon>Pseudomonadati</taxon>
        <taxon>Pseudomonadota</taxon>
        <taxon>Gammaproteobacteria</taxon>
        <taxon>Alteromonadales</taxon>
        <taxon>Idiomarinaceae</taxon>
        <taxon>Idiomarina</taxon>
    </lineage>
</organism>
<feature type="transmembrane region" description="Helical" evidence="8">
    <location>
        <begin position="309"/>
        <end position="333"/>
    </location>
</feature>
<feature type="transmembrane region" description="Helical" evidence="8">
    <location>
        <begin position="165"/>
        <end position="187"/>
    </location>
</feature>
<dbReference type="InterPro" id="IPR002528">
    <property type="entry name" value="MATE_fam"/>
</dbReference>
<dbReference type="CDD" id="cd13136">
    <property type="entry name" value="MATE_DinF_like"/>
    <property type="match status" value="1"/>
</dbReference>
<evidence type="ECO:0000313" key="9">
    <source>
        <dbReference type="EMBL" id="KPD24348.1"/>
    </source>
</evidence>
<feature type="transmembrane region" description="Helical" evidence="8">
    <location>
        <begin position="409"/>
        <end position="430"/>
    </location>
</feature>
<dbReference type="OrthoDB" id="9789527at2"/>
<dbReference type="AlphaFoldDB" id="A0A837NGT4"/>
<dbReference type="EMBL" id="LHSG01000003">
    <property type="protein sequence ID" value="KPD24348.1"/>
    <property type="molecule type" value="Genomic_DNA"/>
</dbReference>
<evidence type="ECO:0000256" key="8">
    <source>
        <dbReference type="SAM" id="Phobius"/>
    </source>
</evidence>
<keyword evidence="6 8" id="KW-1133">Transmembrane helix</keyword>